<dbReference type="GO" id="GO:0006273">
    <property type="term" value="P:lagging strand elongation"/>
    <property type="evidence" value="ECO:0007669"/>
    <property type="project" value="UniProtKB-ARBA"/>
</dbReference>
<evidence type="ECO:0000259" key="11">
    <source>
        <dbReference type="Pfam" id="PF04042"/>
    </source>
</evidence>
<keyword evidence="7" id="KW-0239">DNA-directed DNA polymerase</keyword>
<dbReference type="OrthoDB" id="3763at2759"/>
<dbReference type="Gene3D" id="2.40.50.430">
    <property type="match status" value="1"/>
</dbReference>
<dbReference type="GO" id="GO:0003887">
    <property type="term" value="F:DNA-directed DNA polymerase activity"/>
    <property type="evidence" value="ECO:0007669"/>
    <property type="project" value="UniProtKB-KW"/>
</dbReference>
<feature type="region of interest" description="Disordered" evidence="10">
    <location>
        <begin position="185"/>
        <end position="209"/>
    </location>
</feature>
<evidence type="ECO:0000313" key="14">
    <source>
        <dbReference type="Proteomes" id="UP000724874"/>
    </source>
</evidence>
<keyword evidence="14" id="KW-1185">Reference proteome</keyword>
<evidence type="ECO:0000256" key="8">
    <source>
        <dbReference type="ARBA" id="ARBA00023242"/>
    </source>
</evidence>
<comment type="similarity">
    <text evidence="2">Belongs to the DNA polymerase delta/II small subunit family.</text>
</comment>
<comment type="caution">
    <text evidence="13">The sequence shown here is derived from an EMBL/GenBank/DDBJ whole genome shotgun (WGS) entry which is preliminary data.</text>
</comment>
<dbReference type="GO" id="GO:0043625">
    <property type="term" value="C:delta DNA polymerase complex"/>
    <property type="evidence" value="ECO:0007669"/>
    <property type="project" value="TreeGrafter"/>
</dbReference>
<evidence type="ECO:0000256" key="3">
    <source>
        <dbReference type="ARBA" id="ARBA00012417"/>
    </source>
</evidence>
<dbReference type="Pfam" id="PF04042">
    <property type="entry name" value="DNA_pol_E_B"/>
    <property type="match status" value="1"/>
</dbReference>
<comment type="subcellular location">
    <subcellularLocation>
        <location evidence="1">Nucleus</location>
    </subcellularLocation>
</comment>
<dbReference type="InterPro" id="IPR040663">
    <property type="entry name" value="DNA_pol_D_N"/>
</dbReference>
<sequence>MSAYANMAVPPTLSRASTVIVHDDPLSHSFEIGPSKKSYKFQYSNIYFIRLHLLRGTVESQAHRKWMSIAGDPALIPRVLEVEKGKLCYVIGTVYMDMPLKPNVIEDIARDQSIAPPPPPPKYCSPEDSIMLEDESGRIKLVGDCVKDARLVTGVIIGALGMETPNGEFEVIDICYPEMAPQLTEENQIPEENRMDVDGEDRPSDSNSSDEWIAVVSGLDFGSPSCSDGQVQLLIEYLTGEGNGVDDQVSASQISRLIVAGDSLAPVAPESLEPTPALDDKRARRNGQELTSFSPRPVLNLSAALNDIASSMPIHILPGESDPSGTIMPQQPFPRAMFNDASRYSTFSCETNPKYLTLASDPEVESSLKLARPPMKRKLLINSGQPLNDMFKYLQSPPNTRLSVLESTLRWRHMAPTAPDTLWCHPYIGEDPFVIAETPDIYIVGGQKKFGTKLVTAHPESSKQKDKPPTRCRIILVPSFAQTGTLIVVNLRTLAVRCVNFAVHGMTAGGKTETAEESANPPSPMVMEPLPSAPRSSLDYGFH</sequence>
<dbReference type="PANTHER" id="PTHR10416">
    <property type="entry name" value="DNA POLYMERASE DELTA SUBUNIT 2"/>
    <property type="match status" value="1"/>
</dbReference>
<keyword evidence="4" id="KW-0808">Transferase</keyword>
<evidence type="ECO:0000256" key="10">
    <source>
        <dbReference type="SAM" id="MobiDB-lite"/>
    </source>
</evidence>
<gene>
    <name evidence="13" type="ORF">CPB84DRAFT_1760847</name>
</gene>
<dbReference type="GO" id="GO:0003677">
    <property type="term" value="F:DNA binding"/>
    <property type="evidence" value="ECO:0007669"/>
    <property type="project" value="InterPro"/>
</dbReference>
<evidence type="ECO:0000256" key="4">
    <source>
        <dbReference type="ARBA" id="ARBA00022679"/>
    </source>
</evidence>
<comment type="catalytic activity">
    <reaction evidence="9">
        <text>DNA(n) + a 2'-deoxyribonucleoside 5'-triphosphate = DNA(n+1) + diphosphate</text>
        <dbReference type="Rhea" id="RHEA:22508"/>
        <dbReference type="Rhea" id="RHEA-COMP:17339"/>
        <dbReference type="Rhea" id="RHEA-COMP:17340"/>
        <dbReference type="ChEBI" id="CHEBI:33019"/>
        <dbReference type="ChEBI" id="CHEBI:61560"/>
        <dbReference type="ChEBI" id="CHEBI:173112"/>
        <dbReference type="EC" id="2.7.7.7"/>
    </reaction>
</comment>
<dbReference type="PANTHER" id="PTHR10416:SF0">
    <property type="entry name" value="DNA POLYMERASE DELTA SUBUNIT 2"/>
    <property type="match status" value="1"/>
</dbReference>
<dbReference type="Proteomes" id="UP000724874">
    <property type="component" value="Unassembled WGS sequence"/>
</dbReference>
<dbReference type="EC" id="2.7.7.7" evidence="3"/>
<organism evidence="13 14">
    <name type="scientific">Gymnopilus junonius</name>
    <name type="common">Spectacular rustgill mushroom</name>
    <name type="synonym">Gymnopilus spectabilis subsp. junonius</name>
    <dbReference type="NCBI Taxonomy" id="109634"/>
    <lineage>
        <taxon>Eukaryota</taxon>
        <taxon>Fungi</taxon>
        <taxon>Dikarya</taxon>
        <taxon>Basidiomycota</taxon>
        <taxon>Agaricomycotina</taxon>
        <taxon>Agaricomycetes</taxon>
        <taxon>Agaricomycetidae</taxon>
        <taxon>Agaricales</taxon>
        <taxon>Agaricineae</taxon>
        <taxon>Hymenogastraceae</taxon>
        <taxon>Gymnopilus</taxon>
    </lineage>
</organism>
<evidence type="ECO:0000256" key="7">
    <source>
        <dbReference type="ARBA" id="ARBA00022932"/>
    </source>
</evidence>
<name>A0A9P5NWQ6_GYMJU</name>
<dbReference type="InterPro" id="IPR007185">
    <property type="entry name" value="DNA_pol_a/d/e_bsu"/>
</dbReference>
<dbReference type="FunFam" id="2.40.50.430:FF:000002">
    <property type="entry name" value="DNA polymerase delta subunit"/>
    <property type="match status" value="1"/>
</dbReference>
<feature type="domain" description="DNA polymerase alpha/delta/epsilon subunit B" evidence="11">
    <location>
        <begin position="213"/>
        <end position="451"/>
    </location>
</feature>
<evidence type="ECO:0000259" key="12">
    <source>
        <dbReference type="Pfam" id="PF18018"/>
    </source>
</evidence>
<accession>A0A9P5NWQ6</accession>
<evidence type="ECO:0000256" key="6">
    <source>
        <dbReference type="ARBA" id="ARBA00022705"/>
    </source>
</evidence>
<keyword evidence="6" id="KW-0235">DNA replication</keyword>
<protein>
    <recommendedName>
        <fullName evidence="3">DNA-directed DNA polymerase</fullName>
        <ecNumber evidence="3">2.7.7.7</ecNumber>
    </recommendedName>
</protein>
<dbReference type="EMBL" id="JADNYJ010000003">
    <property type="protein sequence ID" value="KAF8911948.1"/>
    <property type="molecule type" value="Genomic_DNA"/>
</dbReference>
<evidence type="ECO:0000256" key="9">
    <source>
        <dbReference type="ARBA" id="ARBA00049244"/>
    </source>
</evidence>
<dbReference type="GO" id="GO:0006281">
    <property type="term" value="P:DNA repair"/>
    <property type="evidence" value="ECO:0007669"/>
    <property type="project" value="UniProtKB-ARBA"/>
</dbReference>
<proteinExistence type="inferred from homology"/>
<feature type="compositionally biased region" description="Basic and acidic residues" evidence="10">
    <location>
        <begin position="191"/>
        <end position="204"/>
    </location>
</feature>
<evidence type="ECO:0000256" key="1">
    <source>
        <dbReference type="ARBA" id="ARBA00004123"/>
    </source>
</evidence>
<keyword evidence="5" id="KW-0548">Nucleotidyltransferase</keyword>
<dbReference type="Gene3D" id="3.60.21.50">
    <property type="match status" value="1"/>
</dbReference>
<evidence type="ECO:0000256" key="5">
    <source>
        <dbReference type="ARBA" id="ARBA00022695"/>
    </source>
</evidence>
<feature type="domain" description="DNA polymerase delta subunit OB-fold" evidence="12">
    <location>
        <begin position="42"/>
        <end position="174"/>
    </location>
</feature>
<evidence type="ECO:0000256" key="2">
    <source>
        <dbReference type="ARBA" id="ARBA00006035"/>
    </source>
</evidence>
<feature type="region of interest" description="Disordered" evidence="10">
    <location>
        <begin position="509"/>
        <end position="543"/>
    </location>
</feature>
<dbReference type="AlphaFoldDB" id="A0A9P5NWQ6"/>
<evidence type="ECO:0000313" key="13">
    <source>
        <dbReference type="EMBL" id="KAF8911948.1"/>
    </source>
</evidence>
<reference evidence="13" key="1">
    <citation type="submission" date="2020-11" db="EMBL/GenBank/DDBJ databases">
        <authorList>
            <consortium name="DOE Joint Genome Institute"/>
            <person name="Ahrendt S."/>
            <person name="Riley R."/>
            <person name="Andreopoulos W."/>
            <person name="LaButti K."/>
            <person name="Pangilinan J."/>
            <person name="Ruiz-duenas F.J."/>
            <person name="Barrasa J.M."/>
            <person name="Sanchez-Garcia M."/>
            <person name="Camarero S."/>
            <person name="Miyauchi S."/>
            <person name="Serrano A."/>
            <person name="Linde D."/>
            <person name="Babiker R."/>
            <person name="Drula E."/>
            <person name="Ayuso-Fernandez I."/>
            <person name="Pacheco R."/>
            <person name="Padilla G."/>
            <person name="Ferreira P."/>
            <person name="Barriuso J."/>
            <person name="Kellner H."/>
            <person name="Castanera R."/>
            <person name="Alfaro M."/>
            <person name="Ramirez L."/>
            <person name="Pisabarro A.G."/>
            <person name="Kuo A."/>
            <person name="Tritt A."/>
            <person name="Lipzen A."/>
            <person name="He G."/>
            <person name="Yan M."/>
            <person name="Ng V."/>
            <person name="Cullen D."/>
            <person name="Martin F."/>
            <person name="Rosso M.-N."/>
            <person name="Henrissat B."/>
            <person name="Hibbett D."/>
            <person name="Martinez A.T."/>
            <person name="Grigoriev I.V."/>
        </authorList>
    </citation>
    <scope>NUCLEOTIDE SEQUENCE</scope>
    <source>
        <strain evidence="13">AH 44721</strain>
    </source>
</reference>
<keyword evidence="8" id="KW-0539">Nucleus</keyword>
<dbReference type="Pfam" id="PF18018">
    <property type="entry name" value="DNA_pol_D_N"/>
    <property type="match status" value="1"/>
</dbReference>
<dbReference type="InterPro" id="IPR024826">
    <property type="entry name" value="DNA_pol_delta/II_ssu"/>
</dbReference>